<evidence type="ECO:0000313" key="2">
    <source>
        <dbReference type="EMBL" id="GAA0955638.1"/>
    </source>
</evidence>
<proteinExistence type="predicted"/>
<keyword evidence="1" id="KW-0732">Signal</keyword>
<evidence type="ECO:0000313" key="3">
    <source>
        <dbReference type="Proteomes" id="UP001500665"/>
    </source>
</evidence>
<dbReference type="RefSeq" id="WP_344242456.1">
    <property type="nucleotide sequence ID" value="NZ_BAAAHH010000016.1"/>
</dbReference>
<comment type="caution">
    <text evidence="2">The sequence shown here is derived from an EMBL/GenBank/DDBJ whole genome shotgun (WGS) entry which is preliminary data.</text>
</comment>
<evidence type="ECO:0000256" key="1">
    <source>
        <dbReference type="SAM" id="SignalP"/>
    </source>
</evidence>
<feature type="signal peptide" evidence="1">
    <location>
        <begin position="1"/>
        <end position="27"/>
    </location>
</feature>
<gene>
    <name evidence="2" type="ORF">GCM10009550_40800</name>
</gene>
<organism evidence="2 3">
    <name type="scientific">Actinocorallia libanotica</name>
    <dbReference type="NCBI Taxonomy" id="46162"/>
    <lineage>
        <taxon>Bacteria</taxon>
        <taxon>Bacillati</taxon>
        <taxon>Actinomycetota</taxon>
        <taxon>Actinomycetes</taxon>
        <taxon>Streptosporangiales</taxon>
        <taxon>Thermomonosporaceae</taxon>
        <taxon>Actinocorallia</taxon>
    </lineage>
</organism>
<dbReference type="EMBL" id="BAAAHH010000016">
    <property type="protein sequence ID" value="GAA0955638.1"/>
    <property type="molecule type" value="Genomic_DNA"/>
</dbReference>
<protein>
    <recommendedName>
        <fullName evidence="4">LGFP repeat-containing protein</fullName>
    </recommendedName>
</protein>
<sequence length="152" mass="16772">MKKKMRIPLAASAVLLAPLLVAAPAQAAAGNICSVKVKAPKFQKVIDVRPGGVRSVSAKRPHGALTGRWAKYKKAEYNDGYYQPYGRKHTRAFAEKATICVFYTSAQGGISMRKTGLKGLRKAVDKPKMNPQWGLRFDKRGKITLAFQIYHP</sequence>
<dbReference type="Proteomes" id="UP001500665">
    <property type="component" value="Unassembled WGS sequence"/>
</dbReference>
<reference evidence="3" key="1">
    <citation type="journal article" date="2019" name="Int. J. Syst. Evol. Microbiol.">
        <title>The Global Catalogue of Microorganisms (GCM) 10K type strain sequencing project: providing services to taxonomists for standard genome sequencing and annotation.</title>
        <authorList>
            <consortium name="The Broad Institute Genomics Platform"/>
            <consortium name="The Broad Institute Genome Sequencing Center for Infectious Disease"/>
            <person name="Wu L."/>
            <person name="Ma J."/>
        </authorList>
    </citation>
    <scope>NUCLEOTIDE SEQUENCE [LARGE SCALE GENOMIC DNA]</scope>
    <source>
        <strain evidence="3">JCM 10696</strain>
    </source>
</reference>
<feature type="chain" id="PRO_5046420217" description="LGFP repeat-containing protein" evidence="1">
    <location>
        <begin position="28"/>
        <end position="152"/>
    </location>
</feature>
<accession>A0ABP4BYJ3</accession>
<keyword evidence="3" id="KW-1185">Reference proteome</keyword>
<name>A0ABP4BYJ3_9ACTN</name>
<evidence type="ECO:0008006" key="4">
    <source>
        <dbReference type="Google" id="ProtNLM"/>
    </source>
</evidence>